<gene>
    <name evidence="1" type="ORF">ABXR19_16325</name>
</gene>
<dbReference type="InterPro" id="IPR019600">
    <property type="entry name" value="Hemin_uptake_protein_HemP"/>
</dbReference>
<organism evidence="1 2">
    <name type="scientific">Uliginosibacterium flavum</name>
    <dbReference type="NCBI Taxonomy" id="1396831"/>
    <lineage>
        <taxon>Bacteria</taxon>
        <taxon>Pseudomonadati</taxon>
        <taxon>Pseudomonadota</taxon>
        <taxon>Betaproteobacteria</taxon>
        <taxon>Rhodocyclales</taxon>
        <taxon>Zoogloeaceae</taxon>
        <taxon>Uliginosibacterium</taxon>
    </lineage>
</organism>
<accession>A0ABV2TP96</accession>
<evidence type="ECO:0000313" key="2">
    <source>
        <dbReference type="Proteomes" id="UP001549691"/>
    </source>
</evidence>
<comment type="caution">
    <text evidence="1">The sequence shown here is derived from an EMBL/GenBank/DDBJ whole genome shotgun (WGS) entry which is preliminary data.</text>
</comment>
<protein>
    <submittedName>
        <fullName evidence="1">Hemin uptake protein HemP</fullName>
    </submittedName>
</protein>
<evidence type="ECO:0000313" key="1">
    <source>
        <dbReference type="EMBL" id="MET7015758.1"/>
    </source>
</evidence>
<keyword evidence="2" id="KW-1185">Reference proteome</keyword>
<proteinExistence type="predicted"/>
<name>A0ABV2TP96_9RHOO</name>
<reference evidence="1 2" key="1">
    <citation type="submission" date="2024-07" db="EMBL/GenBank/DDBJ databases">
        <title>Uliginosibacterium flavum JJ3220;KACC:17644.</title>
        <authorList>
            <person name="Kim M.K."/>
        </authorList>
    </citation>
    <scope>NUCLEOTIDE SEQUENCE [LARGE SCALE GENOMIC DNA]</scope>
    <source>
        <strain evidence="1 2">KACC:17644</strain>
    </source>
</reference>
<dbReference type="RefSeq" id="WP_354602213.1">
    <property type="nucleotide sequence ID" value="NZ_JBEWZI010000021.1"/>
</dbReference>
<sequence>MSSALAPALPLPRQAQPAVGITSAESVVNSRSLLGSASTLTIEHLGMHYTLRVTRNGKLILTK</sequence>
<dbReference type="Gene3D" id="2.10.70.10">
    <property type="entry name" value="Complement Module, domain 1"/>
    <property type="match status" value="1"/>
</dbReference>
<dbReference type="EMBL" id="JBEWZI010000021">
    <property type="protein sequence ID" value="MET7015758.1"/>
    <property type="molecule type" value="Genomic_DNA"/>
</dbReference>
<dbReference type="Proteomes" id="UP001549691">
    <property type="component" value="Unassembled WGS sequence"/>
</dbReference>
<dbReference type="Pfam" id="PF10636">
    <property type="entry name" value="hemP"/>
    <property type="match status" value="1"/>
</dbReference>